<evidence type="ECO:0000313" key="1">
    <source>
        <dbReference type="EMBL" id="KKM99854.1"/>
    </source>
</evidence>
<sequence length="34" mass="3493">MEIINGIEQDGAVTAYADIDGLTIDNTVIGGDTP</sequence>
<protein>
    <submittedName>
        <fullName evidence="1">Uncharacterized protein</fullName>
    </submittedName>
</protein>
<comment type="caution">
    <text evidence="1">The sequence shown here is derived from an EMBL/GenBank/DDBJ whole genome shotgun (WGS) entry which is preliminary data.</text>
</comment>
<name>A0A0F9LXL6_9ZZZZ</name>
<dbReference type="EMBL" id="LAZR01005450">
    <property type="protein sequence ID" value="KKM99854.1"/>
    <property type="molecule type" value="Genomic_DNA"/>
</dbReference>
<reference evidence="1" key="1">
    <citation type="journal article" date="2015" name="Nature">
        <title>Complex archaea that bridge the gap between prokaryotes and eukaryotes.</title>
        <authorList>
            <person name="Spang A."/>
            <person name="Saw J.H."/>
            <person name="Jorgensen S.L."/>
            <person name="Zaremba-Niedzwiedzka K."/>
            <person name="Martijn J."/>
            <person name="Lind A.E."/>
            <person name="van Eijk R."/>
            <person name="Schleper C."/>
            <person name="Guy L."/>
            <person name="Ettema T.J."/>
        </authorList>
    </citation>
    <scope>NUCLEOTIDE SEQUENCE</scope>
</reference>
<feature type="non-terminal residue" evidence="1">
    <location>
        <position position="34"/>
    </location>
</feature>
<dbReference type="AlphaFoldDB" id="A0A0F9LXL6"/>
<accession>A0A0F9LXL6</accession>
<gene>
    <name evidence="1" type="ORF">LCGC14_1143710</name>
</gene>
<organism evidence="1">
    <name type="scientific">marine sediment metagenome</name>
    <dbReference type="NCBI Taxonomy" id="412755"/>
    <lineage>
        <taxon>unclassified sequences</taxon>
        <taxon>metagenomes</taxon>
        <taxon>ecological metagenomes</taxon>
    </lineage>
</organism>
<proteinExistence type="predicted"/>